<reference evidence="1 2" key="1">
    <citation type="submission" date="2016-01" db="EMBL/GenBank/DDBJ databases">
        <authorList>
            <person name="Regsiter A."/>
            <person name="william w."/>
        </authorList>
    </citation>
    <scope>NUCLEOTIDE SEQUENCE [LARGE SCALE GENOMIC DNA]</scope>
    <source>
        <strain evidence="1 2">CFBP 6927</strain>
    </source>
</reference>
<name>A0ABP2BP74_9HYPH</name>
<evidence type="ECO:0000313" key="2">
    <source>
        <dbReference type="Proteomes" id="UP000191812"/>
    </source>
</evidence>
<proteinExistence type="predicted"/>
<evidence type="ECO:0000313" key="1">
    <source>
        <dbReference type="EMBL" id="CUX55072.1"/>
    </source>
</evidence>
<protein>
    <recommendedName>
        <fullName evidence="3">Transposase</fullName>
    </recommendedName>
</protein>
<evidence type="ECO:0008006" key="3">
    <source>
        <dbReference type="Google" id="ProtNLM"/>
    </source>
</evidence>
<accession>A0ABP2BP74</accession>
<organism evidence="1 2">
    <name type="scientific">Agrobacterium genomosp. 13 str. CFBP 6927</name>
    <dbReference type="NCBI Taxonomy" id="1183428"/>
    <lineage>
        <taxon>Bacteria</taxon>
        <taxon>Pseudomonadati</taxon>
        <taxon>Pseudomonadota</taxon>
        <taxon>Alphaproteobacteria</taxon>
        <taxon>Hyphomicrobiales</taxon>
        <taxon>Rhizobiaceae</taxon>
        <taxon>Rhizobium/Agrobacterium group</taxon>
        <taxon>Agrobacterium</taxon>
        <taxon>Agrobacterium tumefaciens complex</taxon>
    </lineage>
</organism>
<dbReference type="EMBL" id="FBWH01000038">
    <property type="protein sequence ID" value="CUX55072.1"/>
    <property type="molecule type" value="Genomic_DNA"/>
</dbReference>
<sequence length="143" mass="15633">MFPARNHGLKTSQRLTLDSRAIIRIRIAGRPKPEQRERVIVKIELVNIFLSRQIYDGLHASIKFEAFLGHECPTVIDEPTAVARPTHSHGRGKAVDLPPGDTSASASVDCLSGKINLLVKTATLTIAAFASPQRKGVFEQPSL</sequence>
<keyword evidence="2" id="KW-1185">Reference proteome</keyword>
<dbReference type="Proteomes" id="UP000191812">
    <property type="component" value="Unassembled WGS sequence"/>
</dbReference>
<comment type="caution">
    <text evidence="1">The sequence shown here is derived from an EMBL/GenBank/DDBJ whole genome shotgun (WGS) entry which is preliminary data.</text>
</comment>
<gene>
    <name evidence="1" type="ORF">AGR13a_Lc120128</name>
</gene>